<dbReference type="GO" id="GO:0046872">
    <property type="term" value="F:metal ion binding"/>
    <property type="evidence" value="ECO:0007669"/>
    <property type="project" value="UniProtKB-KW"/>
</dbReference>
<comment type="subunit">
    <text evidence="12">Homotetramer.</text>
</comment>
<comment type="pathway">
    <text evidence="1 12">Pyrimidine metabolism; CTP biosynthesis via de novo pathway; CTP from UDP: step 2/2.</text>
</comment>
<sequence length="561" mass="61541">MTKYVFVTGGVVSSLGKGIAAASLAAILESRGLKVTMLKLDPYINVDPGTMSPMQHGEVFVTDDGAETDLDLGHYERFISTRMRKVNNFTTGQIYESVIRKERRGEYLGKTVQVIPHITNEIQDYIRRGAEGYDVALCEIGGTVGDIESLPFLEAARQLSLRAGRKNTAFVHLTLVPFIASAGELKTKPTQHSVQKLREIGISPNALLCRADRAIPEDERAKISLFSNIEERAVISVWDVDTIYKVPQMLHDQGLDAIICEALDLNPAPADLSMWSKLIHTLENPKAEVAIGMVGKYVELTESYKSLTEALRHAGIHNESKVNIEYIDSEEIETTGCAGLSQYDAILVPGGFGKRGVEGKIMAAQFARENKIPYLGICLGMQVALIEYARHKAGLANANSTEFEPQTDQPVVALIDEWQGLDGKVEKRDEKSDMGGTMRLGAQACAVKPGTLASEIYGSVVTERHRHRYEANNHYLGRVEAAGLVVAARTPTEDLCEIMELPRSGENAHPWYMGVQYHPEFKSTPRDGHPLFTSYIKAALAHKAAKGGHLRAVETLQGDAA</sequence>
<feature type="binding site" evidence="12">
    <location>
        <position position="13"/>
    </location>
    <ligand>
        <name>UTP</name>
        <dbReference type="ChEBI" id="CHEBI:46398"/>
    </ligand>
</feature>
<dbReference type="HAMAP" id="MF_01227">
    <property type="entry name" value="PyrG"/>
    <property type="match status" value="1"/>
</dbReference>
<dbReference type="InterPro" id="IPR033828">
    <property type="entry name" value="GATase1_CTP_Synthase"/>
</dbReference>
<feature type="binding site" evidence="12">
    <location>
        <position position="222"/>
    </location>
    <ligand>
        <name>CTP</name>
        <dbReference type="ChEBI" id="CHEBI:37563"/>
        <note>allosteric inhibitor</note>
    </ligand>
</feature>
<dbReference type="EC" id="6.3.4.2" evidence="12"/>
<feature type="binding site" evidence="12">
    <location>
        <position position="71"/>
    </location>
    <ligand>
        <name>Mg(2+)</name>
        <dbReference type="ChEBI" id="CHEBI:18420"/>
    </ligand>
</feature>
<feature type="binding site" evidence="12">
    <location>
        <position position="13"/>
    </location>
    <ligand>
        <name>CTP</name>
        <dbReference type="ChEBI" id="CHEBI:37563"/>
        <note>allosteric inhibitor</note>
    </ligand>
</feature>
<evidence type="ECO:0000259" key="13">
    <source>
        <dbReference type="Pfam" id="PF00117"/>
    </source>
</evidence>
<protein>
    <recommendedName>
        <fullName evidence="12">CTP synthase</fullName>
        <ecNumber evidence="12">6.3.4.2</ecNumber>
    </recommendedName>
    <alternativeName>
        <fullName evidence="12">Cytidine 5'-triphosphate synthase</fullName>
    </alternativeName>
    <alternativeName>
        <fullName evidence="12">Cytidine triphosphate synthetase</fullName>
        <shortName evidence="12">CTP synthetase</shortName>
        <shortName evidence="12">CTPS</shortName>
    </alternativeName>
    <alternativeName>
        <fullName evidence="12">UTP--ammonia ligase</fullName>
    </alternativeName>
</protein>
<feature type="active site" description="Nucleophile; for glutamine hydrolysis" evidence="12">
    <location>
        <position position="378"/>
    </location>
</feature>
<evidence type="ECO:0000256" key="11">
    <source>
        <dbReference type="ARBA" id="ARBA00059148"/>
    </source>
</evidence>
<evidence type="ECO:0000256" key="7">
    <source>
        <dbReference type="ARBA" id="ARBA00022842"/>
    </source>
</evidence>
<organism evidence="15 16">
    <name type="scientific">Pseudoduganella namucuonensis</name>
    <dbReference type="NCBI Taxonomy" id="1035707"/>
    <lineage>
        <taxon>Bacteria</taxon>
        <taxon>Pseudomonadati</taxon>
        <taxon>Pseudomonadota</taxon>
        <taxon>Betaproteobacteria</taxon>
        <taxon>Burkholderiales</taxon>
        <taxon>Oxalobacteraceae</taxon>
        <taxon>Telluria group</taxon>
        <taxon>Pseudoduganella</taxon>
    </lineage>
</organism>
<dbReference type="RefSeq" id="WP_093561658.1">
    <property type="nucleotide sequence ID" value="NZ_FPBO01000088.1"/>
</dbReference>
<dbReference type="InterPro" id="IPR017456">
    <property type="entry name" value="CTP_synthase_N"/>
</dbReference>
<comment type="miscellaneous">
    <text evidence="12">CTPSs have evolved a hybrid strategy for distinguishing between UTP and CTP. The overlapping regions of the product feedback inhibitory and substrate sites recognize a common feature in both compounds, the triphosphate moiety. To differentiate isosteric substrate and product pyrimidine rings, an additional pocket far from the expected kinase/ligase catalytic site, specifically recognizes the cytosine and ribose portions of the product inhibitor.</text>
</comment>
<dbReference type="GO" id="GO:0042802">
    <property type="term" value="F:identical protein binding"/>
    <property type="evidence" value="ECO:0007669"/>
    <property type="project" value="TreeGrafter"/>
</dbReference>
<feature type="binding site" evidence="12">
    <location>
        <begin position="186"/>
        <end position="191"/>
    </location>
    <ligand>
        <name>CTP</name>
        <dbReference type="ChEBI" id="CHEBI:37563"/>
        <note>allosteric inhibitor</note>
    </ligand>
</feature>
<evidence type="ECO:0000256" key="3">
    <source>
        <dbReference type="ARBA" id="ARBA00022598"/>
    </source>
</evidence>
<dbReference type="GO" id="GO:0005524">
    <property type="term" value="F:ATP binding"/>
    <property type="evidence" value="ECO:0007669"/>
    <property type="project" value="UniProtKB-KW"/>
</dbReference>
<keyword evidence="4 12" id="KW-0479">Metal-binding</keyword>
<dbReference type="CDD" id="cd01746">
    <property type="entry name" value="GATase1_CTP_Synthase"/>
    <property type="match status" value="1"/>
</dbReference>
<dbReference type="NCBIfam" id="NF003792">
    <property type="entry name" value="PRK05380.1"/>
    <property type="match status" value="1"/>
</dbReference>
<dbReference type="AlphaFoldDB" id="A0A1I7M7Y4"/>
<comment type="activity regulation">
    <text evidence="12">Allosterically activated by GTP, when glutamine is the substrate; GTP has no effect on the reaction when ammonia is the substrate. The allosteric effector GTP functions by stabilizing the protein conformation that binds the tetrahedral intermediate(s) formed during glutamine hydrolysis. Inhibited by the product CTP, via allosteric rather than competitive inhibition.</text>
</comment>
<name>A0A1I7M7Y4_9BURK</name>
<dbReference type="PANTHER" id="PTHR11550">
    <property type="entry name" value="CTP SYNTHASE"/>
    <property type="match status" value="1"/>
</dbReference>
<gene>
    <name evidence="12" type="primary">pyrG</name>
    <name evidence="15" type="ORF">SAMN05216552_10883</name>
</gene>
<feature type="binding site" evidence="12">
    <location>
        <position position="468"/>
    </location>
    <ligand>
        <name>L-glutamine</name>
        <dbReference type="ChEBI" id="CHEBI:58359"/>
    </ligand>
</feature>
<feature type="binding site" evidence="12">
    <location>
        <position position="351"/>
    </location>
    <ligand>
        <name>L-glutamine</name>
        <dbReference type="ChEBI" id="CHEBI:58359"/>
    </ligand>
</feature>
<evidence type="ECO:0000256" key="2">
    <source>
        <dbReference type="ARBA" id="ARBA00007533"/>
    </source>
</evidence>
<evidence type="ECO:0000313" key="15">
    <source>
        <dbReference type="EMBL" id="SFV18046.1"/>
    </source>
</evidence>
<evidence type="ECO:0000256" key="8">
    <source>
        <dbReference type="ARBA" id="ARBA00022962"/>
    </source>
</evidence>
<dbReference type="CDD" id="cd03113">
    <property type="entry name" value="CTPS_N"/>
    <property type="match status" value="1"/>
</dbReference>
<dbReference type="Proteomes" id="UP000199391">
    <property type="component" value="Unassembled WGS sequence"/>
</dbReference>
<dbReference type="Pfam" id="PF06418">
    <property type="entry name" value="CTP_synth_N"/>
    <property type="match status" value="1"/>
</dbReference>
<keyword evidence="7 12" id="KW-0460">Magnesium</keyword>
<keyword evidence="6 12" id="KW-0067">ATP-binding</keyword>
<dbReference type="OrthoDB" id="9801107at2"/>
<evidence type="ECO:0000313" key="16">
    <source>
        <dbReference type="Proteomes" id="UP000199391"/>
    </source>
</evidence>
<feature type="binding site" evidence="12">
    <location>
        <begin position="14"/>
        <end position="19"/>
    </location>
    <ligand>
        <name>ATP</name>
        <dbReference type="ChEBI" id="CHEBI:30616"/>
    </ligand>
</feature>
<feature type="domain" description="Glutamine amidotransferase" evidence="13">
    <location>
        <begin position="300"/>
        <end position="537"/>
    </location>
</feature>
<dbReference type="Gene3D" id="3.40.50.880">
    <property type="match status" value="1"/>
</dbReference>
<feature type="binding site" evidence="12">
    <location>
        <position position="71"/>
    </location>
    <ligand>
        <name>ATP</name>
        <dbReference type="ChEBI" id="CHEBI:30616"/>
    </ligand>
</feature>
<dbReference type="Pfam" id="PF00117">
    <property type="entry name" value="GATase"/>
    <property type="match status" value="1"/>
</dbReference>
<evidence type="ECO:0000256" key="5">
    <source>
        <dbReference type="ARBA" id="ARBA00022741"/>
    </source>
</evidence>
<keyword evidence="9 12" id="KW-0665">Pyrimidine biosynthesis</keyword>
<comment type="catalytic activity">
    <reaction evidence="12">
        <text>L-glutamine + H2O = L-glutamate + NH4(+)</text>
        <dbReference type="Rhea" id="RHEA:15889"/>
        <dbReference type="ChEBI" id="CHEBI:15377"/>
        <dbReference type="ChEBI" id="CHEBI:28938"/>
        <dbReference type="ChEBI" id="CHEBI:29985"/>
        <dbReference type="ChEBI" id="CHEBI:58359"/>
    </reaction>
</comment>
<feature type="region of interest" description="Amidoligase domain" evidence="12">
    <location>
        <begin position="1"/>
        <end position="265"/>
    </location>
</feature>
<dbReference type="GO" id="GO:0003883">
    <property type="term" value="F:CTP synthase activity"/>
    <property type="evidence" value="ECO:0007669"/>
    <property type="project" value="UniProtKB-UniRule"/>
</dbReference>
<feature type="active site" evidence="12">
    <location>
        <position position="518"/>
    </location>
</feature>
<dbReference type="GO" id="GO:0019856">
    <property type="term" value="P:pyrimidine nucleobase biosynthetic process"/>
    <property type="evidence" value="ECO:0007669"/>
    <property type="project" value="TreeGrafter"/>
</dbReference>
<feature type="binding site" evidence="12">
    <location>
        <position position="139"/>
    </location>
    <ligand>
        <name>Mg(2+)</name>
        <dbReference type="ChEBI" id="CHEBI:18420"/>
    </ligand>
</feature>
<keyword evidence="3 12" id="KW-0436">Ligase</keyword>
<dbReference type="SUPFAM" id="SSF52317">
    <property type="entry name" value="Class I glutamine amidotransferase-like"/>
    <property type="match status" value="1"/>
</dbReference>
<evidence type="ECO:0000256" key="10">
    <source>
        <dbReference type="ARBA" id="ARBA00047781"/>
    </source>
</evidence>
<comment type="function">
    <text evidence="11 12">Catalyzes the ATP-dependent amination of UTP to CTP with either L-glutamine or ammonia as the source of nitrogen. Regulates intracellular CTP levels through interactions with the four ribonucleotide triphosphates.</text>
</comment>
<dbReference type="InterPro" id="IPR027417">
    <property type="entry name" value="P-loop_NTPase"/>
</dbReference>
<dbReference type="UniPathway" id="UPA00159">
    <property type="reaction ID" value="UER00277"/>
</dbReference>
<dbReference type="GO" id="GO:0044210">
    <property type="term" value="P:'de novo' CTP biosynthetic process"/>
    <property type="evidence" value="ECO:0007669"/>
    <property type="project" value="UniProtKB-UniRule"/>
</dbReference>
<evidence type="ECO:0000256" key="6">
    <source>
        <dbReference type="ARBA" id="ARBA00022840"/>
    </source>
</evidence>
<comment type="similarity">
    <text evidence="2 12">Belongs to the CTP synthase family.</text>
</comment>
<dbReference type="InterPro" id="IPR017926">
    <property type="entry name" value="GATASE"/>
</dbReference>
<evidence type="ECO:0000256" key="1">
    <source>
        <dbReference type="ARBA" id="ARBA00005171"/>
    </source>
</evidence>
<dbReference type="Gene3D" id="3.40.50.300">
    <property type="entry name" value="P-loop containing nucleotide triphosphate hydrolases"/>
    <property type="match status" value="1"/>
</dbReference>
<dbReference type="FunFam" id="3.40.50.880:FF:000002">
    <property type="entry name" value="CTP synthase"/>
    <property type="match status" value="1"/>
</dbReference>
<feature type="binding site" evidence="12">
    <location>
        <begin position="146"/>
        <end position="148"/>
    </location>
    <ligand>
        <name>CTP</name>
        <dbReference type="ChEBI" id="CHEBI:37563"/>
        <note>allosteric inhibitor</note>
    </ligand>
</feature>
<accession>A0A1I7M7Y4</accession>
<dbReference type="GO" id="GO:0005829">
    <property type="term" value="C:cytosol"/>
    <property type="evidence" value="ECO:0007669"/>
    <property type="project" value="TreeGrafter"/>
</dbReference>
<evidence type="ECO:0000256" key="4">
    <source>
        <dbReference type="ARBA" id="ARBA00022723"/>
    </source>
</evidence>
<dbReference type="InterPro" id="IPR004468">
    <property type="entry name" value="CTP_synthase"/>
</dbReference>
<comment type="caution">
    <text evidence="12">Lacks conserved residue(s) required for the propagation of feature annotation.</text>
</comment>
<keyword evidence="5 12" id="KW-0547">Nucleotide-binding</keyword>
<evidence type="ECO:0000256" key="9">
    <source>
        <dbReference type="ARBA" id="ARBA00022975"/>
    </source>
</evidence>
<comment type="catalytic activity">
    <reaction evidence="10 12">
        <text>UTP + L-glutamine + ATP + H2O = CTP + L-glutamate + ADP + phosphate + 2 H(+)</text>
        <dbReference type="Rhea" id="RHEA:26426"/>
        <dbReference type="ChEBI" id="CHEBI:15377"/>
        <dbReference type="ChEBI" id="CHEBI:15378"/>
        <dbReference type="ChEBI" id="CHEBI:29985"/>
        <dbReference type="ChEBI" id="CHEBI:30616"/>
        <dbReference type="ChEBI" id="CHEBI:37563"/>
        <dbReference type="ChEBI" id="CHEBI:43474"/>
        <dbReference type="ChEBI" id="CHEBI:46398"/>
        <dbReference type="ChEBI" id="CHEBI:58359"/>
        <dbReference type="ChEBI" id="CHEBI:456216"/>
        <dbReference type="EC" id="6.3.4.2"/>
    </reaction>
</comment>
<reference evidence="16" key="1">
    <citation type="submission" date="2016-10" db="EMBL/GenBank/DDBJ databases">
        <authorList>
            <person name="Varghese N."/>
            <person name="Submissions S."/>
        </authorList>
    </citation>
    <scope>NUCLEOTIDE SEQUENCE [LARGE SCALE GENOMIC DNA]</scope>
    <source>
        <strain evidence="16">CGMCC 1.11014</strain>
    </source>
</reference>
<dbReference type="GO" id="GO:0004359">
    <property type="term" value="F:glutaminase activity"/>
    <property type="evidence" value="ECO:0007669"/>
    <property type="project" value="RHEA"/>
</dbReference>
<dbReference type="InterPro" id="IPR029062">
    <property type="entry name" value="Class_I_gatase-like"/>
</dbReference>
<comment type="catalytic activity">
    <reaction evidence="12">
        <text>UTP + NH4(+) + ATP = CTP + ADP + phosphate + 2 H(+)</text>
        <dbReference type="Rhea" id="RHEA:16597"/>
        <dbReference type="ChEBI" id="CHEBI:15378"/>
        <dbReference type="ChEBI" id="CHEBI:28938"/>
        <dbReference type="ChEBI" id="CHEBI:30616"/>
        <dbReference type="ChEBI" id="CHEBI:37563"/>
        <dbReference type="ChEBI" id="CHEBI:43474"/>
        <dbReference type="ChEBI" id="CHEBI:46398"/>
        <dbReference type="ChEBI" id="CHEBI:456216"/>
    </reaction>
</comment>
<dbReference type="PANTHER" id="PTHR11550:SF0">
    <property type="entry name" value="CTP SYNTHASE-RELATED"/>
    <property type="match status" value="1"/>
</dbReference>
<dbReference type="EMBL" id="FPBO01000088">
    <property type="protein sequence ID" value="SFV18046.1"/>
    <property type="molecule type" value="Genomic_DNA"/>
</dbReference>
<feature type="binding site" evidence="12">
    <location>
        <position position="402"/>
    </location>
    <ligand>
        <name>L-glutamine</name>
        <dbReference type="ChEBI" id="CHEBI:58359"/>
    </ligand>
</feature>
<keyword evidence="16" id="KW-1185">Reference proteome</keyword>
<dbReference type="PROSITE" id="PS51273">
    <property type="entry name" value="GATASE_TYPE_1"/>
    <property type="match status" value="1"/>
</dbReference>
<dbReference type="GO" id="GO:0097268">
    <property type="term" value="C:cytoophidium"/>
    <property type="evidence" value="ECO:0007669"/>
    <property type="project" value="UniProtKB-ARBA"/>
</dbReference>
<keyword evidence="8 12" id="KW-0315">Glutamine amidotransferase</keyword>
<feature type="binding site" evidence="12">
    <location>
        <position position="222"/>
    </location>
    <ligand>
        <name>UTP</name>
        <dbReference type="ChEBI" id="CHEBI:46398"/>
    </ligand>
</feature>
<evidence type="ECO:0000256" key="12">
    <source>
        <dbReference type="HAMAP-Rule" id="MF_01227"/>
    </source>
</evidence>
<proteinExistence type="inferred from homology"/>
<dbReference type="STRING" id="1035707.SAMN05216552_10883"/>
<feature type="binding site" evidence="12">
    <location>
        <begin position="186"/>
        <end position="191"/>
    </location>
    <ligand>
        <name>UTP</name>
        <dbReference type="ChEBI" id="CHEBI:46398"/>
    </ligand>
</feature>
<feature type="domain" description="CTP synthase N-terminal" evidence="14">
    <location>
        <begin position="3"/>
        <end position="265"/>
    </location>
</feature>
<feature type="binding site" evidence="12">
    <location>
        <position position="240"/>
    </location>
    <ligand>
        <name>ATP</name>
        <dbReference type="ChEBI" id="CHEBI:30616"/>
    </ligand>
</feature>
<dbReference type="NCBIfam" id="TIGR00337">
    <property type="entry name" value="PyrG"/>
    <property type="match status" value="1"/>
</dbReference>
<evidence type="ECO:0000259" key="14">
    <source>
        <dbReference type="Pfam" id="PF06418"/>
    </source>
</evidence>
<dbReference type="SUPFAM" id="SSF52540">
    <property type="entry name" value="P-loop containing nucleoside triphosphate hydrolases"/>
    <property type="match status" value="1"/>
</dbReference>
<feature type="binding site" evidence="12">
    <location>
        <begin position="379"/>
        <end position="382"/>
    </location>
    <ligand>
        <name>L-glutamine</name>
        <dbReference type="ChEBI" id="CHEBI:58359"/>
    </ligand>
</feature>
<feature type="active site" evidence="12">
    <location>
        <position position="520"/>
    </location>
</feature>
<dbReference type="FunFam" id="3.40.50.300:FF:000009">
    <property type="entry name" value="CTP synthase"/>
    <property type="match status" value="1"/>
</dbReference>